<evidence type="ECO:0008006" key="4">
    <source>
        <dbReference type="Google" id="ProtNLM"/>
    </source>
</evidence>
<dbReference type="Proteomes" id="UP000620124">
    <property type="component" value="Unassembled WGS sequence"/>
</dbReference>
<dbReference type="AlphaFoldDB" id="A0A8H6X6M0"/>
<name>A0A8H6X6M0_9AGAR</name>
<dbReference type="InterPro" id="IPR032675">
    <property type="entry name" value="LRR_dom_sf"/>
</dbReference>
<protein>
    <recommendedName>
        <fullName evidence="4">F-box domain-containing protein</fullName>
    </recommendedName>
</protein>
<comment type="caution">
    <text evidence="2">The sequence shown here is derived from an EMBL/GenBank/DDBJ whole genome shotgun (WGS) entry which is preliminary data.</text>
</comment>
<sequence>MASSPLLSVATELLLAVVEAIDDAASLRSFALTCKLARLLAEPVLYRAVLVTTGSQASCLANALQQQQPPARAELVRSLDLRPKFGRDAGVEALTPLVGAMTQLRTLSMESPFANYGRWRSRAIRRRWDTLMQGYRALFLDAQCGASLQKLKSLTIHWSGDASRFWLLTEFKPILTLPALQSLTISCAVLGDDLADGLATFAGTTPLTHLELVECFVSQKALTAVLALPRALRSCHLGIMRYHTFPSNHNYHEASPEQQLEALRQQRHSLQQLTWFDKDFAYGTDVCRVSTVSGRGLSHFTELHTLTLDGACALLFSTLFSECAPPNLDRLRIIRHDQGTVLDHPADSHLPALRHLDLVFSPKGRDNPDPLWAKPDRRDRVKRLGEDYHARGIRLAIFAAHRGSTFPPYLFGEEPPCEEPAYRAENAWFSPGNDIGGTFSEWFGMVRRHPRHSDCEEVMQLGGVKGLACRVIDTVELFSV</sequence>
<gene>
    <name evidence="2" type="ORF">MVEN_02261300</name>
</gene>
<keyword evidence="3" id="KW-1185">Reference proteome</keyword>
<proteinExistence type="predicted"/>
<evidence type="ECO:0000256" key="1">
    <source>
        <dbReference type="SAM" id="SignalP"/>
    </source>
</evidence>
<accession>A0A8H6X6M0</accession>
<feature type="chain" id="PRO_5034047564" description="F-box domain-containing protein" evidence="1">
    <location>
        <begin position="21"/>
        <end position="480"/>
    </location>
</feature>
<dbReference type="Gene3D" id="3.80.10.10">
    <property type="entry name" value="Ribonuclease Inhibitor"/>
    <property type="match status" value="1"/>
</dbReference>
<feature type="signal peptide" evidence="1">
    <location>
        <begin position="1"/>
        <end position="20"/>
    </location>
</feature>
<reference evidence="2" key="1">
    <citation type="submission" date="2020-05" db="EMBL/GenBank/DDBJ databases">
        <title>Mycena genomes resolve the evolution of fungal bioluminescence.</title>
        <authorList>
            <person name="Tsai I.J."/>
        </authorList>
    </citation>
    <scope>NUCLEOTIDE SEQUENCE</scope>
    <source>
        <strain evidence="2">CCC161011</strain>
    </source>
</reference>
<keyword evidence="1" id="KW-0732">Signal</keyword>
<evidence type="ECO:0000313" key="2">
    <source>
        <dbReference type="EMBL" id="KAF7335107.1"/>
    </source>
</evidence>
<dbReference type="OrthoDB" id="2879791at2759"/>
<dbReference type="EMBL" id="JACAZI010000025">
    <property type="protein sequence ID" value="KAF7335107.1"/>
    <property type="molecule type" value="Genomic_DNA"/>
</dbReference>
<organism evidence="2 3">
    <name type="scientific">Mycena venus</name>
    <dbReference type="NCBI Taxonomy" id="2733690"/>
    <lineage>
        <taxon>Eukaryota</taxon>
        <taxon>Fungi</taxon>
        <taxon>Dikarya</taxon>
        <taxon>Basidiomycota</taxon>
        <taxon>Agaricomycotina</taxon>
        <taxon>Agaricomycetes</taxon>
        <taxon>Agaricomycetidae</taxon>
        <taxon>Agaricales</taxon>
        <taxon>Marasmiineae</taxon>
        <taxon>Mycenaceae</taxon>
        <taxon>Mycena</taxon>
    </lineage>
</organism>
<dbReference type="SUPFAM" id="SSF52047">
    <property type="entry name" value="RNI-like"/>
    <property type="match status" value="1"/>
</dbReference>
<evidence type="ECO:0000313" key="3">
    <source>
        <dbReference type="Proteomes" id="UP000620124"/>
    </source>
</evidence>